<keyword evidence="5 6" id="KW-0067">ATP-binding</keyword>
<dbReference type="AlphaFoldDB" id="A0A1Q9R8E6"/>
<evidence type="ECO:0000256" key="6">
    <source>
        <dbReference type="HAMAP-Rule" id="MF_00836"/>
    </source>
</evidence>
<comment type="pathway">
    <text evidence="2 6">Metabolic intermediate biosynthesis; 5-phospho-alpha-D-ribose 1-diphosphate biosynthesis; 5-phospho-alpha-D-ribose 1-diphosphate from D-ribose 5-phosphate (route II): step 3/3.</text>
</comment>
<evidence type="ECO:0000256" key="1">
    <source>
        <dbReference type="ARBA" id="ARBA00000373"/>
    </source>
</evidence>
<dbReference type="SMART" id="SM00072">
    <property type="entry name" value="GuKc"/>
    <property type="match status" value="1"/>
</dbReference>
<dbReference type="InterPro" id="IPR027417">
    <property type="entry name" value="P-loop_NTPase"/>
</dbReference>
<name>A0A1Q9R8E6_PSEPU</name>
<dbReference type="InterPro" id="IPR008145">
    <property type="entry name" value="GK/Ca_channel_bsu"/>
</dbReference>
<protein>
    <recommendedName>
        <fullName evidence="6">Ribose 1,5-bisphosphate phosphokinase PhnN</fullName>
        <ecNumber evidence="6">2.7.4.23</ecNumber>
    </recommendedName>
    <alternativeName>
        <fullName evidence="6">Ribose 1,5-bisphosphokinase</fullName>
    </alternativeName>
</protein>
<dbReference type="Proteomes" id="UP000186736">
    <property type="component" value="Unassembled WGS sequence"/>
</dbReference>
<feature type="binding site" evidence="6">
    <location>
        <begin position="22"/>
        <end position="29"/>
    </location>
    <ligand>
        <name>ATP</name>
        <dbReference type="ChEBI" id="CHEBI:30616"/>
    </ligand>
</feature>
<reference evidence="8 9" key="1">
    <citation type="submission" date="2016-10" db="EMBL/GenBank/DDBJ databases">
        <title>Genome Sequence of Pseudomonas putida GM4FR.</title>
        <authorList>
            <person name="Poehlein A."/>
            <person name="Wemheuer F."/>
            <person name="Hollensteiner J."/>
            <person name="Wemheuer B."/>
        </authorList>
    </citation>
    <scope>NUCLEOTIDE SEQUENCE [LARGE SCALE GENOMIC DNA]</scope>
    <source>
        <strain evidence="8 9">GM4FR</strain>
    </source>
</reference>
<comment type="catalytic activity">
    <reaction evidence="1 6">
        <text>alpha-D-ribose 1,5-bisphosphate + ATP = 5-phospho-alpha-D-ribose 1-diphosphate + ADP</text>
        <dbReference type="Rhea" id="RHEA:20109"/>
        <dbReference type="ChEBI" id="CHEBI:30616"/>
        <dbReference type="ChEBI" id="CHEBI:58017"/>
        <dbReference type="ChEBI" id="CHEBI:68688"/>
        <dbReference type="ChEBI" id="CHEBI:456216"/>
        <dbReference type="EC" id="2.7.4.23"/>
    </reaction>
</comment>
<dbReference type="NCBIfam" id="TIGR02322">
    <property type="entry name" value="phosphon_PhnN"/>
    <property type="match status" value="1"/>
</dbReference>
<comment type="caution">
    <text evidence="8">The sequence shown here is derived from an EMBL/GenBank/DDBJ whole genome shotgun (WGS) entry which is preliminary data.</text>
</comment>
<dbReference type="GO" id="GO:0005829">
    <property type="term" value="C:cytosol"/>
    <property type="evidence" value="ECO:0007669"/>
    <property type="project" value="TreeGrafter"/>
</dbReference>
<dbReference type="EC" id="2.7.4.23" evidence="6"/>
<gene>
    <name evidence="6 8" type="primary">phnN</name>
    <name evidence="8" type="ORF">PSEMO_18060</name>
</gene>
<dbReference type="GO" id="GO:0005524">
    <property type="term" value="F:ATP binding"/>
    <property type="evidence" value="ECO:0007669"/>
    <property type="project" value="UniProtKB-KW"/>
</dbReference>
<dbReference type="PANTHER" id="PTHR23117">
    <property type="entry name" value="GUANYLATE KINASE-RELATED"/>
    <property type="match status" value="1"/>
</dbReference>
<evidence type="ECO:0000313" key="9">
    <source>
        <dbReference type="Proteomes" id="UP000186736"/>
    </source>
</evidence>
<dbReference type="GO" id="GO:0006015">
    <property type="term" value="P:5-phosphoribose 1-diphosphate biosynthetic process"/>
    <property type="evidence" value="ECO:0007669"/>
    <property type="project" value="UniProtKB-UniRule"/>
</dbReference>
<comment type="similarity">
    <text evidence="6">Belongs to the ribose 1,5-bisphosphokinase family.</text>
</comment>
<evidence type="ECO:0000259" key="7">
    <source>
        <dbReference type="SMART" id="SM00072"/>
    </source>
</evidence>
<feature type="domain" description="Guanylate kinase/L-type calcium channel beta subunit" evidence="7">
    <location>
        <begin position="14"/>
        <end position="194"/>
    </location>
</feature>
<dbReference type="Gene3D" id="3.40.50.300">
    <property type="entry name" value="P-loop containing nucleotide triphosphate hydrolases"/>
    <property type="match status" value="1"/>
</dbReference>
<dbReference type="GO" id="GO:0019634">
    <property type="term" value="P:organic phosphonate metabolic process"/>
    <property type="evidence" value="ECO:0007669"/>
    <property type="project" value="UniProtKB-UniRule"/>
</dbReference>
<dbReference type="UniPathway" id="UPA00087">
    <property type="reaction ID" value="UER00175"/>
</dbReference>
<proteinExistence type="inferred from homology"/>
<comment type="function">
    <text evidence="6">Catalyzes the phosphorylation of ribose 1,5-bisphosphate to 5-phospho-D-ribosyl alpha-1-diphosphate (PRPP).</text>
</comment>
<sequence length="200" mass="21785">MQHDASSAAPSHSRGRLIFLMGPSGSGKDSVIDHSRPALAGLGVAVVRRVITRSAEAIGEEAHSVTLAQFLSLREQGAFALDWEANGLRYGIPAEIDAWLAEGRWVLVNGSRGHLQEAREKYSDLLPILMTVSTDVLRQRLVSRGRESDVEIEQRLARNKRVPGELGSDVRYLDNSTTLAEAAQRLLILLKAAGLPAQNE</sequence>
<keyword evidence="3 6" id="KW-0808">Transferase</keyword>
<keyword evidence="4 6" id="KW-0547">Nucleotide-binding</keyword>
<dbReference type="GO" id="GO:0033863">
    <property type="term" value="F:ribose 1,5-bisphosphate phosphokinase activity"/>
    <property type="evidence" value="ECO:0007669"/>
    <property type="project" value="UniProtKB-UniRule"/>
</dbReference>
<evidence type="ECO:0000256" key="5">
    <source>
        <dbReference type="ARBA" id="ARBA00022840"/>
    </source>
</evidence>
<evidence type="ECO:0000256" key="3">
    <source>
        <dbReference type="ARBA" id="ARBA00022679"/>
    </source>
</evidence>
<organism evidence="8 9">
    <name type="scientific">Pseudomonas putida</name>
    <name type="common">Arthrobacter siderocapsulatus</name>
    <dbReference type="NCBI Taxonomy" id="303"/>
    <lineage>
        <taxon>Bacteria</taxon>
        <taxon>Pseudomonadati</taxon>
        <taxon>Pseudomonadota</taxon>
        <taxon>Gammaproteobacteria</taxon>
        <taxon>Pseudomonadales</taxon>
        <taxon>Pseudomonadaceae</taxon>
        <taxon>Pseudomonas</taxon>
    </lineage>
</organism>
<dbReference type="InterPro" id="IPR012699">
    <property type="entry name" value="PhnN"/>
</dbReference>
<evidence type="ECO:0000313" key="8">
    <source>
        <dbReference type="EMBL" id="OLS63666.1"/>
    </source>
</evidence>
<dbReference type="OrthoDB" id="341217at2"/>
<dbReference type="RefSeq" id="WP_075802786.1">
    <property type="nucleotide sequence ID" value="NZ_MKZO01000012.1"/>
</dbReference>
<accession>A0A1Q9R8E6</accession>
<dbReference type="NCBIfam" id="NF007485">
    <property type="entry name" value="PRK10078.1"/>
    <property type="match status" value="1"/>
</dbReference>
<dbReference type="EMBL" id="MKZO01000012">
    <property type="protein sequence ID" value="OLS63666.1"/>
    <property type="molecule type" value="Genomic_DNA"/>
</dbReference>
<dbReference type="PANTHER" id="PTHR23117:SF8">
    <property type="entry name" value="RIBOSE 1,5-BISPHOSPHATE PHOSPHOKINASE PHNN"/>
    <property type="match status" value="1"/>
</dbReference>
<dbReference type="HAMAP" id="MF_00836">
    <property type="entry name" value="PhnN"/>
    <property type="match status" value="1"/>
</dbReference>
<evidence type="ECO:0000256" key="4">
    <source>
        <dbReference type="ARBA" id="ARBA00022741"/>
    </source>
</evidence>
<dbReference type="SUPFAM" id="SSF52540">
    <property type="entry name" value="P-loop containing nucleoside triphosphate hydrolases"/>
    <property type="match status" value="1"/>
</dbReference>
<evidence type="ECO:0000256" key="2">
    <source>
        <dbReference type="ARBA" id="ARBA00005069"/>
    </source>
</evidence>